<sequence>MFVDIDFSTSIVVSGQLEFVHISIKLLFFTRYRELAACDSSVHHMFDTAV</sequence>
<proteinExistence type="predicted"/>
<name>A0A0B7BF27_9EUPU</name>
<protein>
    <submittedName>
        <fullName evidence="1">Uncharacterized protein</fullName>
    </submittedName>
</protein>
<gene>
    <name evidence="1" type="primary">ORF178864</name>
</gene>
<dbReference type="AlphaFoldDB" id="A0A0B7BF27"/>
<dbReference type="EMBL" id="HACG01043925">
    <property type="protein sequence ID" value="CEK90790.1"/>
    <property type="molecule type" value="Transcribed_RNA"/>
</dbReference>
<evidence type="ECO:0000313" key="1">
    <source>
        <dbReference type="EMBL" id="CEK90790.1"/>
    </source>
</evidence>
<reference evidence="1" key="1">
    <citation type="submission" date="2014-12" db="EMBL/GenBank/DDBJ databases">
        <title>Insight into the proteome of Arion vulgaris.</title>
        <authorList>
            <person name="Aradska J."/>
            <person name="Bulat T."/>
            <person name="Smidak R."/>
            <person name="Sarate P."/>
            <person name="Gangsoo J."/>
            <person name="Sialana F."/>
            <person name="Bilban M."/>
            <person name="Lubec G."/>
        </authorList>
    </citation>
    <scope>NUCLEOTIDE SEQUENCE</scope>
    <source>
        <tissue evidence="1">Skin</tissue>
    </source>
</reference>
<accession>A0A0B7BF27</accession>
<organism evidence="1">
    <name type="scientific">Arion vulgaris</name>
    <dbReference type="NCBI Taxonomy" id="1028688"/>
    <lineage>
        <taxon>Eukaryota</taxon>
        <taxon>Metazoa</taxon>
        <taxon>Spiralia</taxon>
        <taxon>Lophotrochozoa</taxon>
        <taxon>Mollusca</taxon>
        <taxon>Gastropoda</taxon>
        <taxon>Heterobranchia</taxon>
        <taxon>Euthyneura</taxon>
        <taxon>Panpulmonata</taxon>
        <taxon>Eupulmonata</taxon>
        <taxon>Stylommatophora</taxon>
        <taxon>Helicina</taxon>
        <taxon>Arionoidea</taxon>
        <taxon>Arionidae</taxon>
        <taxon>Arion</taxon>
    </lineage>
</organism>